<keyword evidence="3" id="KW-1185">Reference proteome</keyword>
<accession>A0ABU4XBE9</accession>
<name>A0ABU4XBE9_9HYPH</name>
<evidence type="ECO:0000313" key="3">
    <source>
        <dbReference type="Proteomes" id="UP001271780"/>
    </source>
</evidence>
<proteinExistence type="predicted"/>
<sequence>MRLIPSTMSWRQRLAERAGQLFVNIVAMLFAGVAILLLVLSAYYHVPQSPAEVTIIAGTGQ</sequence>
<evidence type="ECO:0000256" key="1">
    <source>
        <dbReference type="SAM" id="Phobius"/>
    </source>
</evidence>
<organism evidence="2 3">
    <name type="scientific">Mesorhizobium dulcispinae</name>
    <dbReference type="NCBI Taxonomy" id="3072316"/>
    <lineage>
        <taxon>Bacteria</taxon>
        <taxon>Pseudomonadati</taxon>
        <taxon>Pseudomonadota</taxon>
        <taxon>Alphaproteobacteria</taxon>
        <taxon>Hyphomicrobiales</taxon>
        <taxon>Phyllobacteriaceae</taxon>
        <taxon>Mesorhizobium</taxon>
    </lineage>
</organism>
<dbReference type="RefSeq" id="WP_320260720.1">
    <property type="nucleotide sequence ID" value="NZ_JAVIIX010000004.1"/>
</dbReference>
<reference evidence="2 3" key="1">
    <citation type="submission" date="2023-08" db="EMBL/GenBank/DDBJ databases">
        <title>Implementing the SeqCode for naming new Mesorhizobium species isolated from Vachellia karroo root nodules.</title>
        <authorList>
            <person name="Van Lill M."/>
        </authorList>
    </citation>
    <scope>NUCLEOTIDE SEQUENCE [LARGE SCALE GENOMIC DNA]</scope>
    <source>
        <strain evidence="2 3">VK23A</strain>
    </source>
</reference>
<keyword evidence="1" id="KW-0812">Transmembrane</keyword>
<dbReference type="Proteomes" id="UP001271780">
    <property type="component" value="Unassembled WGS sequence"/>
</dbReference>
<evidence type="ECO:0000313" key="2">
    <source>
        <dbReference type="EMBL" id="MDX8472122.1"/>
    </source>
</evidence>
<protein>
    <submittedName>
        <fullName evidence="2">Uncharacterized protein</fullName>
    </submittedName>
</protein>
<gene>
    <name evidence="2" type="ORF">RFM27_08580</name>
</gene>
<comment type="caution">
    <text evidence="2">The sequence shown here is derived from an EMBL/GenBank/DDBJ whole genome shotgun (WGS) entry which is preliminary data.</text>
</comment>
<keyword evidence="1" id="KW-0472">Membrane</keyword>
<dbReference type="EMBL" id="JAVIIZ010000003">
    <property type="protein sequence ID" value="MDX8472122.1"/>
    <property type="molecule type" value="Genomic_DNA"/>
</dbReference>
<keyword evidence="1" id="KW-1133">Transmembrane helix</keyword>
<feature type="transmembrane region" description="Helical" evidence="1">
    <location>
        <begin position="21"/>
        <end position="44"/>
    </location>
</feature>